<evidence type="ECO:0000313" key="3">
    <source>
        <dbReference type="EMBL" id="SVC30326.1"/>
    </source>
</evidence>
<sequence>VGKIIGIDLGTTNSLVAVVESGIPLVLADGRGQRLTPSVVRVPASGEPVVGWEAWR</sequence>
<protein>
    <recommendedName>
        <fullName evidence="4">Hsp70 family protein</fullName>
    </recommendedName>
</protein>
<gene>
    <name evidence="3" type="ORF">METZ01_LOCUS283180</name>
</gene>
<dbReference type="GO" id="GO:0140662">
    <property type="term" value="F:ATP-dependent protein folding chaperone"/>
    <property type="evidence" value="ECO:0007669"/>
    <property type="project" value="InterPro"/>
</dbReference>
<dbReference type="InterPro" id="IPR043129">
    <property type="entry name" value="ATPase_NBD"/>
</dbReference>
<feature type="non-terminal residue" evidence="3">
    <location>
        <position position="1"/>
    </location>
</feature>
<evidence type="ECO:0000256" key="1">
    <source>
        <dbReference type="ARBA" id="ARBA00022741"/>
    </source>
</evidence>
<dbReference type="SUPFAM" id="SSF53067">
    <property type="entry name" value="Actin-like ATPase domain"/>
    <property type="match status" value="1"/>
</dbReference>
<reference evidence="3" key="1">
    <citation type="submission" date="2018-05" db="EMBL/GenBank/DDBJ databases">
        <authorList>
            <person name="Lanie J.A."/>
            <person name="Ng W.-L."/>
            <person name="Kazmierczak K.M."/>
            <person name="Andrzejewski T.M."/>
            <person name="Davidsen T.M."/>
            <person name="Wayne K.J."/>
            <person name="Tettelin H."/>
            <person name="Glass J.I."/>
            <person name="Rusch D."/>
            <person name="Podicherti R."/>
            <person name="Tsui H.-C.T."/>
            <person name="Winkler M.E."/>
        </authorList>
    </citation>
    <scope>NUCLEOTIDE SEQUENCE</scope>
</reference>
<keyword evidence="2" id="KW-0067">ATP-binding</keyword>
<dbReference type="GO" id="GO:0005524">
    <property type="term" value="F:ATP binding"/>
    <property type="evidence" value="ECO:0007669"/>
    <property type="project" value="UniProtKB-KW"/>
</dbReference>
<accession>A0A382L0P4</accession>
<dbReference type="Pfam" id="PF00012">
    <property type="entry name" value="HSP70"/>
    <property type="match status" value="1"/>
</dbReference>
<feature type="non-terminal residue" evidence="3">
    <location>
        <position position="56"/>
    </location>
</feature>
<organism evidence="3">
    <name type="scientific">marine metagenome</name>
    <dbReference type="NCBI Taxonomy" id="408172"/>
    <lineage>
        <taxon>unclassified sequences</taxon>
        <taxon>metagenomes</taxon>
        <taxon>ecological metagenomes</taxon>
    </lineage>
</organism>
<dbReference type="Gene3D" id="3.30.420.40">
    <property type="match status" value="1"/>
</dbReference>
<evidence type="ECO:0008006" key="4">
    <source>
        <dbReference type="Google" id="ProtNLM"/>
    </source>
</evidence>
<dbReference type="InterPro" id="IPR018181">
    <property type="entry name" value="Heat_shock_70_CS"/>
</dbReference>
<keyword evidence="1" id="KW-0547">Nucleotide-binding</keyword>
<dbReference type="PROSITE" id="PS00297">
    <property type="entry name" value="HSP70_1"/>
    <property type="match status" value="1"/>
</dbReference>
<proteinExistence type="predicted"/>
<evidence type="ECO:0000256" key="2">
    <source>
        <dbReference type="ARBA" id="ARBA00022840"/>
    </source>
</evidence>
<dbReference type="EMBL" id="UINC01084048">
    <property type="protein sequence ID" value="SVC30326.1"/>
    <property type="molecule type" value="Genomic_DNA"/>
</dbReference>
<dbReference type="InterPro" id="IPR013126">
    <property type="entry name" value="Hsp_70_fam"/>
</dbReference>
<name>A0A382L0P4_9ZZZZ</name>
<dbReference type="AlphaFoldDB" id="A0A382L0P4"/>
<dbReference type="PRINTS" id="PR00301">
    <property type="entry name" value="HEATSHOCK70"/>
</dbReference>